<proteinExistence type="predicted"/>
<name>A0A318TZD2_9RHOB</name>
<dbReference type="RefSeq" id="WP_110805120.1">
    <property type="nucleotide sequence ID" value="NZ_QJTK01000004.1"/>
</dbReference>
<dbReference type="AlphaFoldDB" id="A0A318TZD2"/>
<evidence type="ECO:0000313" key="3">
    <source>
        <dbReference type="Proteomes" id="UP000247727"/>
    </source>
</evidence>
<sequence>MSMFDKPFDYENGSKFEMGLWIGRQMAYGAFLGSIPFLLGLGLVMGSYGLGLMLPERSHQTPTPYPNTSEIVVMHTTDVV</sequence>
<dbReference type="Proteomes" id="UP000247727">
    <property type="component" value="Unassembled WGS sequence"/>
</dbReference>
<evidence type="ECO:0000313" key="2">
    <source>
        <dbReference type="EMBL" id="PYF10594.1"/>
    </source>
</evidence>
<keyword evidence="1" id="KW-1133">Transmembrane helix</keyword>
<organism evidence="2 3">
    <name type="scientific">Rhodobacter viridis</name>
    <dbReference type="NCBI Taxonomy" id="1054202"/>
    <lineage>
        <taxon>Bacteria</taxon>
        <taxon>Pseudomonadati</taxon>
        <taxon>Pseudomonadota</taxon>
        <taxon>Alphaproteobacteria</taxon>
        <taxon>Rhodobacterales</taxon>
        <taxon>Rhodobacter group</taxon>
        <taxon>Rhodobacter</taxon>
    </lineage>
</organism>
<reference evidence="2 3" key="1">
    <citation type="submission" date="2018-06" db="EMBL/GenBank/DDBJ databases">
        <title>Genomic Encyclopedia of Type Strains, Phase III (KMG-III): the genomes of soil and plant-associated and newly described type strains.</title>
        <authorList>
            <person name="Whitman W."/>
        </authorList>
    </citation>
    <scope>NUCLEOTIDE SEQUENCE [LARGE SCALE GENOMIC DNA]</scope>
    <source>
        <strain evidence="2 3">JA737</strain>
    </source>
</reference>
<protein>
    <submittedName>
        <fullName evidence="2">Photosynthetic reaction center PufX protein</fullName>
    </submittedName>
</protein>
<keyword evidence="1" id="KW-0472">Membrane</keyword>
<dbReference type="OrthoDB" id="7690046at2"/>
<keyword evidence="3" id="KW-1185">Reference proteome</keyword>
<feature type="transmembrane region" description="Helical" evidence="1">
    <location>
        <begin position="26"/>
        <end position="50"/>
    </location>
</feature>
<comment type="caution">
    <text evidence="2">The sequence shown here is derived from an EMBL/GenBank/DDBJ whole genome shotgun (WGS) entry which is preliminary data.</text>
</comment>
<dbReference type="Pfam" id="PF11511">
    <property type="entry name" value="RhodobacterPufX"/>
    <property type="match status" value="1"/>
</dbReference>
<evidence type="ECO:0000256" key="1">
    <source>
        <dbReference type="SAM" id="Phobius"/>
    </source>
</evidence>
<gene>
    <name evidence="2" type="ORF">C8J30_10473</name>
</gene>
<dbReference type="EMBL" id="QJTK01000004">
    <property type="protein sequence ID" value="PYF10594.1"/>
    <property type="molecule type" value="Genomic_DNA"/>
</dbReference>
<accession>A0A318TZD2</accession>
<dbReference type="InterPro" id="IPR020169">
    <property type="entry name" value="Intrinsic_membrane_PufX"/>
</dbReference>
<keyword evidence="1" id="KW-0812">Transmembrane</keyword>